<keyword evidence="11" id="KW-0067">ATP-binding</keyword>
<evidence type="ECO:0000256" key="16">
    <source>
        <dbReference type="ARBA" id="ARBA00023242"/>
    </source>
</evidence>
<evidence type="ECO:0000256" key="13">
    <source>
        <dbReference type="ARBA" id="ARBA00023125"/>
    </source>
</evidence>
<dbReference type="PIRSF" id="PIRSF003033">
    <property type="entry name" value="Ku70"/>
    <property type="match status" value="1"/>
</dbReference>
<dbReference type="GO" id="GO:0005524">
    <property type="term" value="F:ATP binding"/>
    <property type="evidence" value="ECO:0007669"/>
    <property type="project" value="UniProtKB-KW"/>
</dbReference>
<dbReference type="GO" id="GO:0006303">
    <property type="term" value="P:double-strand break repair via nonhomologous end joining"/>
    <property type="evidence" value="ECO:0007669"/>
    <property type="project" value="InterPro"/>
</dbReference>
<dbReference type="InterPro" id="IPR036465">
    <property type="entry name" value="vWFA_dom_sf"/>
</dbReference>
<evidence type="ECO:0000313" key="23">
    <source>
        <dbReference type="EMBL" id="OQN97955.1"/>
    </source>
</evidence>
<reference evidence="24" key="1">
    <citation type="submission" date="2017-03" db="EMBL/GenBank/DDBJ databases">
        <title>Genomes of endolithic fungi from Antarctica.</title>
        <authorList>
            <person name="Coleine C."/>
            <person name="Masonjones S."/>
            <person name="Stajich J.E."/>
        </authorList>
    </citation>
    <scope>NUCLEOTIDE SEQUENCE [LARGE SCALE GENOMIC DNA]</scope>
    <source>
        <strain evidence="24">CCFEE 5527</strain>
    </source>
</reference>
<dbReference type="STRING" id="1507870.A0A1V8SFP8"/>
<dbReference type="SUPFAM" id="SSF100939">
    <property type="entry name" value="SPOC domain-like"/>
    <property type="match status" value="1"/>
</dbReference>
<feature type="compositionally biased region" description="Basic and acidic residues" evidence="21">
    <location>
        <begin position="1"/>
        <end position="10"/>
    </location>
</feature>
<dbReference type="InParanoid" id="A0A1V8SFP8"/>
<dbReference type="InterPro" id="IPR006165">
    <property type="entry name" value="Ku70"/>
</dbReference>
<dbReference type="GO" id="GO:0003684">
    <property type="term" value="F:damaged DNA binding"/>
    <property type="evidence" value="ECO:0007669"/>
    <property type="project" value="InterPro"/>
</dbReference>
<evidence type="ECO:0000256" key="6">
    <source>
        <dbReference type="ARBA" id="ARBA00022454"/>
    </source>
</evidence>
<evidence type="ECO:0000256" key="8">
    <source>
        <dbReference type="ARBA" id="ARBA00022763"/>
    </source>
</evidence>
<keyword evidence="16" id="KW-0539">Nucleus</keyword>
<evidence type="ECO:0000256" key="3">
    <source>
        <dbReference type="ARBA" id="ARBA00005240"/>
    </source>
</evidence>
<evidence type="ECO:0000256" key="14">
    <source>
        <dbReference type="ARBA" id="ARBA00023172"/>
    </source>
</evidence>
<dbReference type="GO" id="GO:0003678">
    <property type="term" value="F:DNA helicase activity"/>
    <property type="evidence" value="ECO:0007669"/>
    <property type="project" value="UniProtKB-EC"/>
</dbReference>
<proteinExistence type="inferred from homology"/>
<dbReference type="InterPro" id="IPR047087">
    <property type="entry name" value="KU70_core_dom"/>
</dbReference>
<dbReference type="CDD" id="cd00788">
    <property type="entry name" value="KU70"/>
    <property type="match status" value="1"/>
</dbReference>
<evidence type="ECO:0000256" key="9">
    <source>
        <dbReference type="ARBA" id="ARBA00022801"/>
    </source>
</evidence>
<comment type="similarity">
    <text evidence="3">Belongs to the ku70 family.</text>
</comment>
<keyword evidence="8" id="KW-0227">DNA damage</keyword>
<keyword evidence="7" id="KW-0547">Nucleotide-binding</keyword>
<dbReference type="InterPro" id="IPR036361">
    <property type="entry name" value="SAP_dom_sf"/>
</dbReference>
<comment type="catalytic activity">
    <reaction evidence="19">
        <text>ATP + H2O = ADP + phosphate + H(+)</text>
        <dbReference type="Rhea" id="RHEA:13065"/>
        <dbReference type="ChEBI" id="CHEBI:15377"/>
        <dbReference type="ChEBI" id="CHEBI:15378"/>
        <dbReference type="ChEBI" id="CHEBI:30616"/>
        <dbReference type="ChEBI" id="CHEBI:43474"/>
        <dbReference type="ChEBI" id="CHEBI:456216"/>
        <dbReference type="EC" id="3.6.4.12"/>
    </reaction>
</comment>
<comment type="function">
    <text evidence="17">Single-stranded DNA-dependent ATP-dependent helicase. Involved in non-homologous end joining (NHEJ) DNA double strand break repair. DNA-binding is sequence-independent but has a high affinity to nicks in double-stranded DNA and to the ends of duplex DNA. Binds to naturally occurring chromosomal ends, and therefore provides chromosomal end protection. Required also for telomere recombination to repair telomeric ends in the absence of telomerase. KU70, of the KU70/KU80 heterodimer, binds to the stem loop of TLC1, the RNA component of telomerase. Involved in telomere maintenance. Interacts with telomeric repeats and subtelomeric sequences thereby controlling telomere length and protecting against subtelomeric rearrangement. Maintains telomeric chromatin, which is involved in silencing the expression of genes located at the telomere. Required for mating-type switching.</text>
</comment>
<dbReference type="Pfam" id="PF03731">
    <property type="entry name" value="Ku_N"/>
    <property type="match status" value="1"/>
</dbReference>
<dbReference type="Gene3D" id="1.10.1600.10">
    <property type="match status" value="1"/>
</dbReference>
<evidence type="ECO:0000313" key="24">
    <source>
        <dbReference type="Proteomes" id="UP000192596"/>
    </source>
</evidence>
<keyword evidence="24" id="KW-1185">Reference proteome</keyword>
<dbReference type="InterPro" id="IPR005161">
    <property type="entry name" value="Ku_N"/>
</dbReference>
<dbReference type="GO" id="GO:0043564">
    <property type="term" value="C:Ku70:Ku80 complex"/>
    <property type="evidence" value="ECO:0007669"/>
    <property type="project" value="InterPro"/>
</dbReference>
<dbReference type="PANTHER" id="PTHR12604">
    <property type="entry name" value="KU AUTOANTIGEN DNA HELICASE"/>
    <property type="match status" value="1"/>
</dbReference>
<feature type="active site" description="Schiff-base intermediate with DNA; for 5'-deoxyribose-5-phosphate lyase activity" evidence="20">
    <location>
        <position position="25"/>
    </location>
</feature>
<dbReference type="GO" id="GO:0016787">
    <property type="term" value="F:hydrolase activity"/>
    <property type="evidence" value="ECO:0007669"/>
    <property type="project" value="UniProtKB-KW"/>
</dbReference>
<dbReference type="OrthoDB" id="3249161at2759"/>
<evidence type="ECO:0000256" key="21">
    <source>
        <dbReference type="SAM" id="MobiDB-lite"/>
    </source>
</evidence>
<protein>
    <recommendedName>
        <fullName evidence="5">ATP-dependent DNA helicase II subunit 1</fullName>
        <ecNumber evidence="4">3.6.4.12</ecNumber>
    </recommendedName>
    <alternativeName>
        <fullName evidence="18">ATP-dependent DNA helicase II subunit Ku70</fullName>
    </alternativeName>
</protein>
<feature type="domain" description="Ku" evidence="22">
    <location>
        <begin position="337"/>
        <end position="483"/>
    </location>
</feature>
<keyword evidence="6" id="KW-0158">Chromosome</keyword>
<evidence type="ECO:0000256" key="20">
    <source>
        <dbReference type="PIRSR" id="PIRSR003033-1"/>
    </source>
</evidence>
<dbReference type="GO" id="GO:0003690">
    <property type="term" value="F:double-stranded DNA binding"/>
    <property type="evidence" value="ECO:0007669"/>
    <property type="project" value="TreeGrafter"/>
</dbReference>
<gene>
    <name evidence="23" type="ORF">B0A48_16260</name>
</gene>
<dbReference type="FunFam" id="2.40.290.10:FF:000001">
    <property type="entry name" value="X-ray repair cross complementing 6"/>
    <property type="match status" value="1"/>
</dbReference>
<keyword evidence="14" id="KW-0233">DNA recombination</keyword>
<keyword evidence="13" id="KW-0238">DNA-binding</keyword>
<evidence type="ECO:0000256" key="11">
    <source>
        <dbReference type="ARBA" id="ARBA00022840"/>
    </source>
</evidence>
<comment type="caution">
    <text evidence="23">The sequence shown here is derived from an EMBL/GenBank/DDBJ whole genome shotgun (WGS) entry which is preliminary data.</text>
</comment>
<dbReference type="FunFam" id="1.10.1600.10:FF:000004">
    <property type="entry name" value="ATP-dependent DNA helicase II subunit 1"/>
    <property type="match status" value="1"/>
</dbReference>
<dbReference type="InterPro" id="IPR027388">
    <property type="entry name" value="Ku70_bridge/pillars_dom_sf"/>
</dbReference>
<dbReference type="InterPro" id="IPR005160">
    <property type="entry name" value="Ku_C"/>
</dbReference>
<feature type="region of interest" description="Disordered" evidence="21">
    <location>
        <begin position="577"/>
        <end position="616"/>
    </location>
</feature>
<dbReference type="CDD" id="cd01458">
    <property type="entry name" value="vWA_ku"/>
    <property type="match status" value="1"/>
</dbReference>
<dbReference type="SMART" id="SM00559">
    <property type="entry name" value="Ku78"/>
    <property type="match status" value="1"/>
</dbReference>
<evidence type="ECO:0000256" key="18">
    <source>
        <dbReference type="ARBA" id="ARBA00031811"/>
    </source>
</evidence>
<dbReference type="Proteomes" id="UP000192596">
    <property type="component" value="Unassembled WGS sequence"/>
</dbReference>
<dbReference type="InterPro" id="IPR006164">
    <property type="entry name" value="DNA_bd_Ku70/Ku80"/>
</dbReference>
<evidence type="ECO:0000256" key="19">
    <source>
        <dbReference type="ARBA" id="ARBA00047995"/>
    </source>
</evidence>
<evidence type="ECO:0000256" key="5">
    <source>
        <dbReference type="ARBA" id="ARBA00021796"/>
    </source>
</evidence>
<dbReference type="GO" id="GO:0042162">
    <property type="term" value="F:telomeric DNA binding"/>
    <property type="evidence" value="ECO:0007669"/>
    <property type="project" value="InterPro"/>
</dbReference>
<keyword evidence="15" id="KW-0234">DNA repair</keyword>
<accession>A0A1V8SFP8</accession>
<dbReference type="Pfam" id="PF02735">
    <property type="entry name" value="Ku"/>
    <property type="match status" value="1"/>
</dbReference>
<dbReference type="Gene3D" id="4.10.970.10">
    <property type="entry name" value="Ku70, bridge and pillars"/>
    <property type="match status" value="1"/>
</dbReference>
<dbReference type="Gene3D" id="3.40.50.410">
    <property type="entry name" value="von Willebrand factor, type A domain"/>
    <property type="match status" value="1"/>
</dbReference>
<evidence type="ECO:0000256" key="7">
    <source>
        <dbReference type="ARBA" id="ARBA00022741"/>
    </source>
</evidence>
<keyword evidence="10" id="KW-0347">Helicase</keyword>
<comment type="subcellular location">
    <subcellularLocation>
        <location evidence="2">Chromosome</location>
        <location evidence="2">Telomere</location>
    </subcellularLocation>
    <subcellularLocation>
        <location evidence="1">Nucleus</location>
    </subcellularLocation>
</comment>
<dbReference type="AlphaFoldDB" id="A0A1V8SFP8"/>
<evidence type="ECO:0000256" key="1">
    <source>
        <dbReference type="ARBA" id="ARBA00004123"/>
    </source>
</evidence>
<evidence type="ECO:0000256" key="17">
    <source>
        <dbReference type="ARBA" id="ARBA00024890"/>
    </source>
</evidence>
<dbReference type="EMBL" id="NAJO01000049">
    <property type="protein sequence ID" value="OQN97955.1"/>
    <property type="molecule type" value="Genomic_DNA"/>
</dbReference>
<dbReference type="FunFam" id="3.40.50.410:FF:000071">
    <property type="entry name" value="ATP-dependent DNA helicase II subunit 1"/>
    <property type="match status" value="1"/>
</dbReference>
<name>A0A1V8SFP8_9PEZI</name>
<feature type="region of interest" description="Disordered" evidence="21">
    <location>
        <begin position="1"/>
        <end position="22"/>
    </location>
</feature>
<dbReference type="InterPro" id="IPR016194">
    <property type="entry name" value="SPOC-like_C_dom_sf"/>
</dbReference>
<sequence length="668" mass="73730">MADSDYRKPDEDDEEDDEIDETGYKTIKDAVLFAIDASASMLTRPTEVDPKKPDTALSPTVAALKCAYALMQQRIISNPSDMMGILLFGTEKSRFQDGDGTGPGLQYPHCYLLTDLDVPAAVDVKNLRNLVEDEEESKELLQASETEVSMANVLFCANQIFTTKAPNFSSRRLFLVTDNDYPHASSRDARNSAAVRAKDLYDLGVTIELFPISHPDRGHTFDRSKFYNDIIYSNTPADPDAPAPLTADIKPASSTAKDGISLLQSLLTSVNSRAAPRRALVSNLPFEIGPGLKISVRAYIILKRQEPKRTSYIYLPPDSEKAQIAVHSSTLMADDTARTVEKVEVRKAFKFGGETISFSQEELSKIKNYGDPVLRIIGFKPQSMLPVWANLKPATFIYPSEEEYIGSTRVFSALYQKLLSSKKMGLAWFIPRRNAAPVLAAILPGAERIHPDGAQSVPAGLWIKPLAFADDIRQPPDVHHIPAPDEVVDSMRTVIQQLQLPRGVYDPIKYPNPSLQWFYRILQALALEEDVPEKAVDLTLPKYRQIDKRAGPYVVEWGEKLDAAFLAWKQQNSAGQKVTSTGATKRAAKAPASQAAGKKIKAEDGGDGDDGPSEADFRSAYEKDALKKLTVKDLKTFLHGKGLGKGVGKKDDLVDAVTRYFETKMDIG</sequence>
<dbReference type="Gene3D" id="1.10.720.30">
    <property type="entry name" value="SAP domain"/>
    <property type="match status" value="1"/>
</dbReference>
<keyword evidence="12" id="KW-0779">Telomere</keyword>
<feature type="compositionally biased region" description="Low complexity" evidence="21">
    <location>
        <begin position="583"/>
        <end position="597"/>
    </location>
</feature>
<evidence type="ECO:0000259" key="22">
    <source>
        <dbReference type="SMART" id="SM00559"/>
    </source>
</evidence>
<dbReference type="FunCoup" id="A0A1V8SFP8">
    <property type="interactions" value="1209"/>
</dbReference>
<dbReference type="NCBIfam" id="TIGR00578">
    <property type="entry name" value="ku70"/>
    <property type="match status" value="1"/>
</dbReference>
<dbReference type="GO" id="GO:0006310">
    <property type="term" value="P:DNA recombination"/>
    <property type="evidence" value="ECO:0007669"/>
    <property type="project" value="UniProtKB-KW"/>
</dbReference>
<dbReference type="Pfam" id="PF03730">
    <property type="entry name" value="Ku_C"/>
    <property type="match status" value="1"/>
</dbReference>
<feature type="compositionally biased region" description="Acidic residues" evidence="21">
    <location>
        <begin position="11"/>
        <end position="21"/>
    </location>
</feature>
<dbReference type="Gene3D" id="2.40.290.10">
    <property type="match status" value="1"/>
</dbReference>
<keyword evidence="9" id="KW-0378">Hydrolase</keyword>
<dbReference type="PANTHER" id="PTHR12604:SF2">
    <property type="entry name" value="X-RAY REPAIR CROSS-COMPLEMENTING PROTEIN 6"/>
    <property type="match status" value="1"/>
</dbReference>
<dbReference type="GO" id="GO:0000781">
    <property type="term" value="C:chromosome, telomeric region"/>
    <property type="evidence" value="ECO:0007669"/>
    <property type="project" value="UniProtKB-SubCell"/>
</dbReference>
<dbReference type="GO" id="GO:0000723">
    <property type="term" value="P:telomere maintenance"/>
    <property type="evidence" value="ECO:0007669"/>
    <property type="project" value="InterPro"/>
</dbReference>
<organism evidence="23 24">
    <name type="scientific">Cryoendolithus antarcticus</name>
    <dbReference type="NCBI Taxonomy" id="1507870"/>
    <lineage>
        <taxon>Eukaryota</taxon>
        <taxon>Fungi</taxon>
        <taxon>Dikarya</taxon>
        <taxon>Ascomycota</taxon>
        <taxon>Pezizomycotina</taxon>
        <taxon>Dothideomycetes</taxon>
        <taxon>Dothideomycetidae</taxon>
        <taxon>Cladosporiales</taxon>
        <taxon>Cladosporiaceae</taxon>
        <taxon>Cryoendolithus</taxon>
    </lineage>
</organism>
<evidence type="ECO:0000256" key="12">
    <source>
        <dbReference type="ARBA" id="ARBA00022895"/>
    </source>
</evidence>
<evidence type="ECO:0000256" key="4">
    <source>
        <dbReference type="ARBA" id="ARBA00012551"/>
    </source>
</evidence>
<evidence type="ECO:0000256" key="10">
    <source>
        <dbReference type="ARBA" id="ARBA00022806"/>
    </source>
</evidence>
<evidence type="ECO:0000256" key="15">
    <source>
        <dbReference type="ARBA" id="ARBA00023204"/>
    </source>
</evidence>
<dbReference type="SUPFAM" id="SSF53300">
    <property type="entry name" value="vWA-like"/>
    <property type="match status" value="1"/>
</dbReference>
<evidence type="ECO:0000256" key="2">
    <source>
        <dbReference type="ARBA" id="ARBA00004574"/>
    </source>
</evidence>
<dbReference type="EC" id="3.6.4.12" evidence="4"/>
<dbReference type="SUPFAM" id="SSF68906">
    <property type="entry name" value="SAP domain"/>
    <property type="match status" value="1"/>
</dbReference>